<gene>
    <name evidence="3" type="primary">glk</name>
    <name evidence="5" type="ORF">SAMN02787073_2694</name>
</gene>
<dbReference type="InterPro" id="IPR043129">
    <property type="entry name" value="ATPase_NBD"/>
</dbReference>
<comment type="similarity">
    <text evidence="3 4">Belongs to the bacterial glucokinase family.</text>
</comment>
<keyword evidence="3" id="KW-0067">ATP-binding</keyword>
<keyword evidence="3" id="KW-0324">Glycolysis</keyword>
<name>A0A1M5DS81_9FLAO</name>
<sequence>MKNLQEITLPALSDTDLPMAYPSEGKQLPETGVVLAADVGGTKTELALFQIKNRKLVSIKSERYATTDHPSFVKAIRQFHGDKTSAIDCACLGVAGAVDGDKVQGVNFAWEIDAKKLEADLDIKSVLLINDLQANAYGLSALKDSDFETISKGEKSEGNAVVISPGTGLGEAGMYWDGSYFHPYATEGGHSNFAPGTELDLELWTFLHKKFKHVSWERVISGQGINNIYEFLRSYRGGKEPDWLTKQLKSDSPSKAISSAAIEKKDSVCVETMQLFLKYLAVECSQLALKAKATSGIYIGGGITPKILSLIDKKEFFKNFITVGRMEHLLKTIPIKVVLNDKTALMGAAYYAAMGIQK</sequence>
<keyword evidence="2 3" id="KW-0418">Kinase</keyword>
<evidence type="ECO:0000256" key="1">
    <source>
        <dbReference type="ARBA" id="ARBA00022679"/>
    </source>
</evidence>
<evidence type="ECO:0000256" key="4">
    <source>
        <dbReference type="RuleBase" id="RU004046"/>
    </source>
</evidence>
<dbReference type="Proteomes" id="UP000184108">
    <property type="component" value="Unassembled WGS sequence"/>
</dbReference>
<dbReference type="Pfam" id="PF02685">
    <property type="entry name" value="Glucokinase"/>
    <property type="match status" value="1"/>
</dbReference>
<dbReference type="AlphaFoldDB" id="A0A1M5DS81"/>
<dbReference type="InterPro" id="IPR003836">
    <property type="entry name" value="Glucokinase"/>
</dbReference>
<comment type="catalytic activity">
    <reaction evidence="3">
        <text>D-glucose + ATP = D-glucose 6-phosphate + ADP + H(+)</text>
        <dbReference type="Rhea" id="RHEA:17825"/>
        <dbReference type="ChEBI" id="CHEBI:4167"/>
        <dbReference type="ChEBI" id="CHEBI:15378"/>
        <dbReference type="ChEBI" id="CHEBI:30616"/>
        <dbReference type="ChEBI" id="CHEBI:61548"/>
        <dbReference type="ChEBI" id="CHEBI:456216"/>
        <dbReference type="EC" id="2.7.1.2"/>
    </reaction>
</comment>
<dbReference type="GO" id="GO:0004340">
    <property type="term" value="F:glucokinase activity"/>
    <property type="evidence" value="ECO:0007669"/>
    <property type="project" value="UniProtKB-UniRule"/>
</dbReference>
<dbReference type="GO" id="GO:0005737">
    <property type="term" value="C:cytoplasm"/>
    <property type="evidence" value="ECO:0007669"/>
    <property type="project" value="UniProtKB-SubCell"/>
</dbReference>
<evidence type="ECO:0000256" key="2">
    <source>
        <dbReference type="ARBA" id="ARBA00022777"/>
    </source>
</evidence>
<dbReference type="RefSeq" id="WP_083536170.1">
    <property type="nucleotide sequence ID" value="NZ_FQVE01000003.1"/>
</dbReference>
<dbReference type="GO" id="GO:0006096">
    <property type="term" value="P:glycolytic process"/>
    <property type="evidence" value="ECO:0007669"/>
    <property type="project" value="UniProtKB-UniRule"/>
</dbReference>
<protein>
    <recommendedName>
        <fullName evidence="3">Glucokinase</fullName>
        <ecNumber evidence="3">2.7.1.2</ecNumber>
    </recommendedName>
    <alternativeName>
        <fullName evidence="3">Glucose kinase</fullName>
    </alternativeName>
</protein>
<comment type="subcellular location">
    <subcellularLocation>
        <location evidence="3">Cytoplasm</location>
    </subcellularLocation>
</comment>
<proteinExistence type="inferred from homology"/>
<keyword evidence="1 3" id="KW-0808">Transferase</keyword>
<dbReference type="Gene3D" id="3.30.420.40">
    <property type="match status" value="1"/>
</dbReference>
<evidence type="ECO:0000256" key="3">
    <source>
        <dbReference type="HAMAP-Rule" id="MF_00524"/>
    </source>
</evidence>
<dbReference type="GO" id="GO:0005524">
    <property type="term" value="F:ATP binding"/>
    <property type="evidence" value="ECO:0007669"/>
    <property type="project" value="UniProtKB-UniRule"/>
</dbReference>
<dbReference type="PANTHER" id="PTHR47363:SF1">
    <property type="entry name" value="GLUCOKINASE"/>
    <property type="match status" value="1"/>
</dbReference>
<dbReference type="SUPFAM" id="SSF53067">
    <property type="entry name" value="Actin-like ATPase domain"/>
    <property type="match status" value="1"/>
</dbReference>
<dbReference type="GO" id="GO:0005536">
    <property type="term" value="F:D-glucose binding"/>
    <property type="evidence" value="ECO:0007669"/>
    <property type="project" value="InterPro"/>
</dbReference>
<dbReference type="PANTHER" id="PTHR47363">
    <property type="entry name" value="GLUCOKINASE"/>
    <property type="match status" value="1"/>
</dbReference>
<keyword evidence="3" id="KW-0963">Cytoplasm</keyword>
<reference evidence="6" key="1">
    <citation type="submission" date="2016-11" db="EMBL/GenBank/DDBJ databases">
        <authorList>
            <person name="Varghese N."/>
            <person name="Submissions S."/>
        </authorList>
    </citation>
    <scope>NUCLEOTIDE SEQUENCE [LARGE SCALE GENOMIC DNA]</scope>
    <source>
        <strain evidence="6">YR203</strain>
    </source>
</reference>
<organism evidence="5 6">
    <name type="scientific">Chryseobacterium vrystaatense</name>
    <dbReference type="NCBI Taxonomy" id="307480"/>
    <lineage>
        <taxon>Bacteria</taxon>
        <taxon>Pseudomonadati</taxon>
        <taxon>Bacteroidota</taxon>
        <taxon>Flavobacteriia</taxon>
        <taxon>Flavobacteriales</taxon>
        <taxon>Weeksellaceae</taxon>
        <taxon>Chryseobacterium group</taxon>
        <taxon>Chryseobacterium</taxon>
    </lineage>
</organism>
<evidence type="ECO:0000313" key="5">
    <source>
        <dbReference type="EMBL" id="SHF69642.1"/>
    </source>
</evidence>
<feature type="binding site" evidence="3">
    <location>
        <begin position="37"/>
        <end position="42"/>
    </location>
    <ligand>
        <name>ATP</name>
        <dbReference type="ChEBI" id="CHEBI:30616"/>
    </ligand>
</feature>
<dbReference type="EMBL" id="FQVE01000003">
    <property type="protein sequence ID" value="SHF69642.1"/>
    <property type="molecule type" value="Genomic_DNA"/>
</dbReference>
<accession>A0A1M5DS81</accession>
<dbReference type="NCBIfam" id="TIGR00749">
    <property type="entry name" value="glk"/>
    <property type="match status" value="1"/>
</dbReference>
<keyword evidence="3" id="KW-0547">Nucleotide-binding</keyword>
<dbReference type="CDD" id="cd24008">
    <property type="entry name" value="ASKHA_NBD_GLK"/>
    <property type="match status" value="1"/>
</dbReference>
<dbReference type="Gene3D" id="3.40.367.20">
    <property type="match status" value="1"/>
</dbReference>
<dbReference type="HAMAP" id="MF_00524">
    <property type="entry name" value="Glucokinase"/>
    <property type="match status" value="1"/>
</dbReference>
<dbReference type="EC" id="2.7.1.2" evidence="3"/>
<evidence type="ECO:0000313" key="6">
    <source>
        <dbReference type="Proteomes" id="UP000184108"/>
    </source>
</evidence>